<proteinExistence type="predicted"/>
<feature type="domain" description="Yeast cell wall synthesis Kre9/Knh1-like N-terminal" evidence="3">
    <location>
        <begin position="24"/>
        <end position="108"/>
    </location>
</feature>
<sequence>MLASIFALALLPLSALSLTVNNPSTTVTSGGNLTITWSSTTSDPSTFLIELSNVDFNSQFAIANNVNTSLNTITVELPEVNAGSGFTIQFVNIENNSQIYAETSDFSIASAASGSAASTVAATTATGSAASTASVASTATASASLSVSGSVTVTV</sequence>
<dbReference type="Proteomes" id="UP000812287">
    <property type="component" value="Unassembled WGS sequence"/>
</dbReference>
<gene>
    <name evidence="4" type="ORF">BT62DRAFT_879709</name>
</gene>
<keyword evidence="1 2" id="KW-0732">Signal</keyword>
<name>A0A9P7W7B4_9AGAR</name>
<keyword evidence="5" id="KW-1185">Reference proteome</keyword>
<dbReference type="RefSeq" id="XP_043046785.1">
    <property type="nucleotide sequence ID" value="XM_043182599.1"/>
</dbReference>
<dbReference type="Pfam" id="PF10342">
    <property type="entry name" value="Kre9_KNH"/>
    <property type="match status" value="1"/>
</dbReference>
<organism evidence="4 5">
    <name type="scientific">Guyanagaster necrorhizus</name>
    <dbReference type="NCBI Taxonomy" id="856835"/>
    <lineage>
        <taxon>Eukaryota</taxon>
        <taxon>Fungi</taxon>
        <taxon>Dikarya</taxon>
        <taxon>Basidiomycota</taxon>
        <taxon>Agaricomycotina</taxon>
        <taxon>Agaricomycetes</taxon>
        <taxon>Agaricomycetidae</taxon>
        <taxon>Agaricales</taxon>
        <taxon>Marasmiineae</taxon>
        <taxon>Physalacriaceae</taxon>
        <taxon>Guyanagaster</taxon>
    </lineage>
</organism>
<evidence type="ECO:0000256" key="1">
    <source>
        <dbReference type="ARBA" id="ARBA00022729"/>
    </source>
</evidence>
<dbReference type="InterPro" id="IPR052479">
    <property type="entry name" value="GPI-anchor_Adhesion_Reg"/>
</dbReference>
<feature type="signal peptide" evidence="2">
    <location>
        <begin position="1"/>
        <end position="17"/>
    </location>
</feature>
<accession>A0A9P7W7B4</accession>
<evidence type="ECO:0000313" key="4">
    <source>
        <dbReference type="EMBL" id="KAG7453285.1"/>
    </source>
</evidence>
<dbReference type="GeneID" id="66104896"/>
<evidence type="ECO:0000313" key="5">
    <source>
        <dbReference type="Proteomes" id="UP000812287"/>
    </source>
</evidence>
<dbReference type="EMBL" id="MU250523">
    <property type="protein sequence ID" value="KAG7453285.1"/>
    <property type="molecule type" value="Genomic_DNA"/>
</dbReference>
<protein>
    <recommendedName>
        <fullName evidence="3">Yeast cell wall synthesis Kre9/Knh1-like N-terminal domain-containing protein</fullName>
    </recommendedName>
</protein>
<dbReference type="InterPro" id="IPR018466">
    <property type="entry name" value="Kre9/Knh1-like_N"/>
</dbReference>
<comment type="caution">
    <text evidence="4">The sequence shown here is derived from an EMBL/GenBank/DDBJ whole genome shotgun (WGS) entry which is preliminary data.</text>
</comment>
<evidence type="ECO:0000259" key="3">
    <source>
        <dbReference type="Pfam" id="PF10342"/>
    </source>
</evidence>
<dbReference type="OrthoDB" id="5420143at2759"/>
<dbReference type="PANTHER" id="PTHR35185:SF1">
    <property type="entry name" value="UPF0619 GPI-ANCHORED MEMBRANE PROTEIN C1322.10"/>
    <property type="match status" value="1"/>
</dbReference>
<dbReference type="PANTHER" id="PTHR35185">
    <property type="entry name" value="SERINE/THREONINE-RICH PROTEIN ADG2-RELATED"/>
    <property type="match status" value="1"/>
</dbReference>
<feature type="chain" id="PRO_5040124846" description="Yeast cell wall synthesis Kre9/Knh1-like N-terminal domain-containing protein" evidence="2">
    <location>
        <begin position="18"/>
        <end position="155"/>
    </location>
</feature>
<reference evidence="4" key="1">
    <citation type="submission" date="2020-11" db="EMBL/GenBank/DDBJ databases">
        <title>Adaptations for nitrogen fixation in a non-lichenized fungal sporocarp promotes dispersal by wood-feeding termites.</title>
        <authorList>
            <consortium name="DOE Joint Genome Institute"/>
            <person name="Koch R.A."/>
            <person name="Yoon G."/>
            <person name="Arayal U."/>
            <person name="Lail K."/>
            <person name="Amirebrahimi M."/>
            <person name="Labutti K."/>
            <person name="Lipzen A."/>
            <person name="Riley R."/>
            <person name="Barry K."/>
            <person name="Henrissat B."/>
            <person name="Grigoriev I.V."/>
            <person name="Herr J.R."/>
            <person name="Aime M.C."/>
        </authorList>
    </citation>
    <scope>NUCLEOTIDE SEQUENCE</scope>
    <source>
        <strain evidence="4">MCA 3950</strain>
    </source>
</reference>
<dbReference type="AlphaFoldDB" id="A0A9P7W7B4"/>
<evidence type="ECO:0000256" key="2">
    <source>
        <dbReference type="SAM" id="SignalP"/>
    </source>
</evidence>